<dbReference type="InterPro" id="IPR050208">
    <property type="entry name" value="MHC_class-I_related"/>
</dbReference>
<feature type="signal peptide" evidence="2">
    <location>
        <begin position="1"/>
        <end position="18"/>
    </location>
</feature>
<protein>
    <submittedName>
        <fullName evidence="4">CD1D protein</fullName>
    </submittedName>
</protein>
<dbReference type="GO" id="GO:0005615">
    <property type="term" value="C:extracellular space"/>
    <property type="evidence" value="ECO:0007669"/>
    <property type="project" value="TreeGrafter"/>
</dbReference>
<keyword evidence="2" id="KW-0732">Signal</keyword>
<dbReference type="GO" id="GO:0071723">
    <property type="term" value="F:lipopeptide binding"/>
    <property type="evidence" value="ECO:0007669"/>
    <property type="project" value="TreeGrafter"/>
</dbReference>
<evidence type="ECO:0000313" key="4">
    <source>
        <dbReference type="EMBL" id="NXO03337.1"/>
    </source>
</evidence>
<dbReference type="InterPro" id="IPR003006">
    <property type="entry name" value="Ig/MHC_CS"/>
</dbReference>
<proteinExistence type="predicted"/>
<dbReference type="OrthoDB" id="8890485at2759"/>
<dbReference type="GO" id="GO:0048007">
    <property type="term" value="P:antigen processing and presentation, exogenous lipid antigen via MHC class Ib"/>
    <property type="evidence" value="ECO:0007669"/>
    <property type="project" value="TreeGrafter"/>
</dbReference>
<keyword evidence="5" id="KW-1185">Reference proteome</keyword>
<feature type="non-terminal residue" evidence="4">
    <location>
        <position position="1"/>
    </location>
</feature>
<dbReference type="Proteomes" id="UP000565785">
    <property type="component" value="Unassembled WGS sequence"/>
</dbReference>
<gene>
    <name evidence="4" type="primary">Cd1d_1</name>
    <name evidence="4" type="ORF">RHICYA_R13335</name>
</gene>
<dbReference type="GO" id="GO:0030883">
    <property type="term" value="F:endogenous lipid antigen binding"/>
    <property type="evidence" value="ECO:0007669"/>
    <property type="project" value="TreeGrafter"/>
</dbReference>
<dbReference type="InterPro" id="IPR036179">
    <property type="entry name" value="Ig-like_dom_sf"/>
</dbReference>
<reference evidence="4 5" key="1">
    <citation type="submission" date="2019-09" db="EMBL/GenBank/DDBJ databases">
        <title>Bird 10,000 Genomes (B10K) Project - Family phase.</title>
        <authorList>
            <person name="Zhang G."/>
        </authorList>
    </citation>
    <scope>NUCLEOTIDE SEQUENCE [LARGE SCALE GENOMIC DNA]</scope>
    <source>
        <strain evidence="4">B10K-DU-002-35</strain>
        <tissue evidence="4">Muscle</tissue>
    </source>
</reference>
<dbReference type="Pfam" id="PF07654">
    <property type="entry name" value="C1-set"/>
    <property type="match status" value="1"/>
</dbReference>
<comment type="caution">
    <text evidence="4">The sequence shown here is derived from an EMBL/GenBank/DDBJ whole genome shotgun (WGS) entry which is preliminary data.</text>
</comment>
<dbReference type="GO" id="GO:0030884">
    <property type="term" value="F:exogenous lipid antigen binding"/>
    <property type="evidence" value="ECO:0007669"/>
    <property type="project" value="TreeGrafter"/>
</dbReference>
<dbReference type="InterPro" id="IPR013783">
    <property type="entry name" value="Ig-like_fold"/>
</dbReference>
<evidence type="ECO:0000256" key="1">
    <source>
        <dbReference type="ARBA" id="ARBA00023180"/>
    </source>
</evidence>
<dbReference type="GO" id="GO:0048006">
    <property type="term" value="P:antigen processing and presentation, endogenous lipid antigen via MHC class Ib"/>
    <property type="evidence" value="ECO:0007669"/>
    <property type="project" value="TreeGrafter"/>
</dbReference>
<dbReference type="PROSITE" id="PS00290">
    <property type="entry name" value="IG_MHC"/>
    <property type="match status" value="1"/>
</dbReference>
<accession>A0A7L1NW30</accession>
<keyword evidence="1" id="KW-0325">Glycoprotein</keyword>
<feature type="non-terminal residue" evidence="4">
    <location>
        <position position="275"/>
    </location>
</feature>
<organism evidence="4 5">
    <name type="scientific">Rhinopomastus cyanomelas</name>
    <name type="common">Common scimitarbill</name>
    <dbReference type="NCBI Taxonomy" id="113115"/>
    <lineage>
        <taxon>Eukaryota</taxon>
        <taxon>Metazoa</taxon>
        <taxon>Chordata</taxon>
        <taxon>Craniata</taxon>
        <taxon>Vertebrata</taxon>
        <taxon>Euteleostomi</taxon>
        <taxon>Archelosauria</taxon>
        <taxon>Archosauria</taxon>
        <taxon>Dinosauria</taxon>
        <taxon>Saurischia</taxon>
        <taxon>Theropoda</taxon>
        <taxon>Coelurosauria</taxon>
        <taxon>Aves</taxon>
        <taxon>Neognathae</taxon>
        <taxon>Neoaves</taxon>
        <taxon>Telluraves</taxon>
        <taxon>Coraciimorphae</taxon>
        <taxon>Bucerotiformes</taxon>
        <taxon>Rhinopomastidae</taxon>
        <taxon>Rhinopomastus</taxon>
    </lineage>
</organism>
<dbReference type="InterPro" id="IPR011162">
    <property type="entry name" value="MHC_I/II-like_Ag-recog"/>
</dbReference>
<sequence>TKVLRLLQTTLLTNVSSAQVFGVALLGDVPIITLDSANWTIHFLWPWAQQASSEGDMEKILSQYKIALRNLIRYMLEMAQEMQLDFPVVFQIRSGCELHPNGTSWGFIYIGKDGRDLIAFNVEKLRWEPRQTSLIAEVVSKSLTKQKGVTGLLEHLLSITCKSYILALYGYGTAVLERQEPPMAMVFTRMRSPTQLLLVCHVTGFYPRPISVAWLRDGQEVPPGLALNTTPILPNADLTYQLRSILSVTPHDGHSYACHVRHRSLGTHSLLIPWG</sequence>
<name>A0A7L1NW30_RHICY</name>
<dbReference type="EMBL" id="VXBP01009249">
    <property type="protein sequence ID" value="NXO03337.1"/>
    <property type="molecule type" value="Genomic_DNA"/>
</dbReference>
<dbReference type="GO" id="GO:0009897">
    <property type="term" value="C:external side of plasma membrane"/>
    <property type="evidence" value="ECO:0007669"/>
    <property type="project" value="TreeGrafter"/>
</dbReference>
<evidence type="ECO:0000256" key="2">
    <source>
        <dbReference type="SAM" id="SignalP"/>
    </source>
</evidence>
<dbReference type="Pfam" id="PF16497">
    <property type="entry name" value="MHC_I_3"/>
    <property type="match status" value="1"/>
</dbReference>
<dbReference type="SUPFAM" id="SSF48726">
    <property type="entry name" value="Immunoglobulin"/>
    <property type="match status" value="1"/>
</dbReference>
<dbReference type="InterPro" id="IPR007110">
    <property type="entry name" value="Ig-like_dom"/>
</dbReference>
<dbReference type="PROSITE" id="PS50835">
    <property type="entry name" value="IG_LIKE"/>
    <property type="match status" value="1"/>
</dbReference>
<feature type="domain" description="Ig-like" evidence="3">
    <location>
        <begin position="181"/>
        <end position="275"/>
    </location>
</feature>
<dbReference type="Gene3D" id="3.30.500.10">
    <property type="entry name" value="MHC class I-like antigen recognition-like"/>
    <property type="match status" value="1"/>
</dbReference>
<dbReference type="PANTHER" id="PTHR16675:SF160">
    <property type="entry name" value="T-CELL SURFACE GLYCOPROTEIN CD1A"/>
    <property type="match status" value="1"/>
</dbReference>
<dbReference type="InterPro" id="IPR037055">
    <property type="entry name" value="MHC_I-like_Ag-recog_sf"/>
</dbReference>
<dbReference type="GO" id="GO:0006955">
    <property type="term" value="P:immune response"/>
    <property type="evidence" value="ECO:0007669"/>
    <property type="project" value="TreeGrafter"/>
</dbReference>
<dbReference type="InterPro" id="IPR003597">
    <property type="entry name" value="Ig_C1-set"/>
</dbReference>
<dbReference type="GO" id="GO:0001916">
    <property type="term" value="P:positive regulation of T cell mediated cytotoxicity"/>
    <property type="evidence" value="ECO:0007669"/>
    <property type="project" value="TreeGrafter"/>
</dbReference>
<evidence type="ECO:0000313" key="5">
    <source>
        <dbReference type="Proteomes" id="UP000565785"/>
    </source>
</evidence>
<evidence type="ECO:0000259" key="3">
    <source>
        <dbReference type="PROSITE" id="PS50835"/>
    </source>
</evidence>
<dbReference type="SMART" id="SM00407">
    <property type="entry name" value="IGc1"/>
    <property type="match status" value="1"/>
</dbReference>
<dbReference type="SUPFAM" id="SSF54452">
    <property type="entry name" value="MHC antigen-recognition domain"/>
    <property type="match status" value="1"/>
</dbReference>
<dbReference type="InterPro" id="IPR011161">
    <property type="entry name" value="MHC_I-like_Ag-recog"/>
</dbReference>
<feature type="chain" id="PRO_5029543805" evidence="2">
    <location>
        <begin position="19"/>
        <end position="275"/>
    </location>
</feature>
<dbReference type="Gene3D" id="2.60.40.10">
    <property type="entry name" value="Immunoglobulins"/>
    <property type="match status" value="1"/>
</dbReference>
<dbReference type="PANTHER" id="PTHR16675">
    <property type="entry name" value="MHC CLASS I-RELATED"/>
    <property type="match status" value="1"/>
</dbReference>
<dbReference type="AlphaFoldDB" id="A0A7L1NW30"/>